<sequence length="162" mass="17201">MNLAIVALLNSALHIRLFEYWPGMTSIFGGVLLLITMIKIARPTVYLDWMAIGIAHVALGTMVAEDPSLSTDSGIFLIFWLVSAASALIMVWIGKTLNLTGGVYLVAGGLTNLACLAVAILFNSAAHGPLPDNILATQLLILGLSLLGLGQHQALPPNQRLE</sequence>
<proteinExistence type="predicted"/>
<keyword evidence="1" id="KW-0812">Transmembrane</keyword>
<feature type="transmembrane region" description="Helical" evidence="1">
    <location>
        <begin position="134"/>
        <end position="150"/>
    </location>
</feature>
<comment type="caution">
    <text evidence="2">The sequence shown here is derived from an EMBL/GenBank/DDBJ whole genome shotgun (WGS) entry which is preliminary data.</text>
</comment>
<feature type="transmembrane region" description="Helical" evidence="1">
    <location>
        <begin position="20"/>
        <end position="38"/>
    </location>
</feature>
<organism evidence="2 3">
    <name type="scientific">Aquamicrobium terrae</name>
    <dbReference type="NCBI Taxonomy" id="1324945"/>
    <lineage>
        <taxon>Bacteria</taxon>
        <taxon>Pseudomonadati</taxon>
        <taxon>Pseudomonadota</taxon>
        <taxon>Alphaproteobacteria</taxon>
        <taxon>Hyphomicrobiales</taxon>
        <taxon>Phyllobacteriaceae</taxon>
        <taxon>Aquamicrobium</taxon>
    </lineage>
</organism>
<protein>
    <submittedName>
        <fullName evidence="2">Apolipoprotein N-acyltransferase</fullName>
    </submittedName>
</protein>
<feature type="transmembrane region" description="Helical" evidence="1">
    <location>
        <begin position="45"/>
        <end position="63"/>
    </location>
</feature>
<keyword evidence="1" id="KW-0472">Membrane</keyword>
<evidence type="ECO:0000313" key="3">
    <source>
        <dbReference type="Proteomes" id="UP001549076"/>
    </source>
</evidence>
<evidence type="ECO:0000256" key="1">
    <source>
        <dbReference type="SAM" id="Phobius"/>
    </source>
</evidence>
<keyword evidence="1" id="KW-1133">Transmembrane helix</keyword>
<feature type="transmembrane region" description="Helical" evidence="1">
    <location>
        <begin position="75"/>
        <end position="94"/>
    </location>
</feature>
<dbReference type="RefSeq" id="WP_354197265.1">
    <property type="nucleotide sequence ID" value="NZ_JBEPML010000013.1"/>
</dbReference>
<evidence type="ECO:0000313" key="2">
    <source>
        <dbReference type="EMBL" id="MET3793387.1"/>
    </source>
</evidence>
<keyword evidence="3" id="KW-1185">Reference proteome</keyword>
<feature type="transmembrane region" description="Helical" evidence="1">
    <location>
        <begin position="101"/>
        <end position="122"/>
    </location>
</feature>
<accession>A0ABV2N4Q0</accession>
<gene>
    <name evidence="2" type="ORF">ABID37_003611</name>
</gene>
<dbReference type="EMBL" id="JBEPML010000013">
    <property type="protein sequence ID" value="MET3793387.1"/>
    <property type="molecule type" value="Genomic_DNA"/>
</dbReference>
<reference evidence="2 3" key="1">
    <citation type="submission" date="2024-06" db="EMBL/GenBank/DDBJ databases">
        <title>Genomic Encyclopedia of Type Strains, Phase IV (KMG-IV): sequencing the most valuable type-strain genomes for metagenomic binning, comparative biology and taxonomic classification.</title>
        <authorList>
            <person name="Goeker M."/>
        </authorList>
    </citation>
    <scope>NUCLEOTIDE SEQUENCE [LARGE SCALE GENOMIC DNA]</scope>
    <source>
        <strain evidence="2 3">DSM 27865</strain>
    </source>
</reference>
<name>A0ABV2N4Q0_9HYPH</name>
<dbReference type="Proteomes" id="UP001549076">
    <property type="component" value="Unassembled WGS sequence"/>
</dbReference>